<dbReference type="EMBL" id="CP090175">
    <property type="protein sequence ID" value="UJO24901.1"/>
    <property type="molecule type" value="Genomic_DNA"/>
</dbReference>
<dbReference type="KEGG" id="ffu:CLAFUR5_14173"/>
<reference evidence="1" key="2">
    <citation type="journal article" date="2022" name="Microb. Genom.">
        <title>A chromosome-scale genome assembly of the tomato pathogen Cladosporium fulvum reveals a compartmentalized genome architecture and the presence of a dispensable chromosome.</title>
        <authorList>
            <person name="Zaccaron A.Z."/>
            <person name="Chen L.H."/>
            <person name="Samaras A."/>
            <person name="Stergiopoulos I."/>
        </authorList>
    </citation>
    <scope>NUCLEOTIDE SEQUENCE</scope>
    <source>
        <strain evidence="1">Race5_Kim</strain>
    </source>
</reference>
<accession>A0A9Q8PM04</accession>
<protein>
    <submittedName>
        <fullName evidence="1">Uncharacterized protein</fullName>
    </submittedName>
</protein>
<proteinExistence type="predicted"/>
<gene>
    <name evidence="1" type="ORF">CLAFUR5_14173</name>
</gene>
<dbReference type="GeneID" id="71994051"/>
<dbReference type="Proteomes" id="UP000756132">
    <property type="component" value="Chromosome 13"/>
</dbReference>
<sequence length="334" mass="36592">MKSSPILYMACIIITTSLQPPCILVRASPVFSNFSGLDTRIGWTANTTNGHLLVGRGPLDILDRAYSKAKKKGEKRWADSISASMEQRQGEFLEWDVLVEKAESAEDKQGGEQPVAKNSGWRYDLVESQAEMDDVTKDYTAALNGAKLTTENSRNVVMLHKTTDARYKGLYSPSNALLIAYERHSPSYQTSTHSHLTPSDIPAITQWSDIAFLTWMHTLADLSLTPAEAPLKHIFIGPITNTESIDVIKKAIKEAGYKGKGLPSFEEAVELKRPGAVVGRGDRPFMGVLGTDNLAGVGYLLAQHREVLGRRGVGVLVVFGSGGNLYVKVEVVDW</sequence>
<keyword evidence="2" id="KW-1185">Reference proteome</keyword>
<reference evidence="1" key="1">
    <citation type="submission" date="2021-12" db="EMBL/GenBank/DDBJ databases">
        <authorList>
            <person name="Zaccaron A."/>
            <person name="Stergiopoulos I."/>
        </authorList>
    </citation>
    <scope>NUCLEOTIDE SEQUENCE</scope>
    <source>
        <strain evidence="1">Race5_Kim</strain>
    </source>
</reference>
<dbReference type="OrthoDB" id="5337308at2759"/>
<dbReference type="RefSeq" id="XP_047769267.1">
    <property type="nucleotide sequence ID" value="XM_047913321.1"/>
</dbReference>
<evidence type="ECO:0000313" key="1">
    <source>
        <dbReference type="EMBL" id="UJO24901.1"/>
    </source>
</evidence>
<organism evidence="1 2">
    <name type="scientific">Passalora fulva</name>
    <name type="common">Tomato leaf mold</name>
    <name type="synonym">Cladosporium fulvum</name>
    <dbReference type="NCBI Taxonomy" id="5499"/>
    <lineage>
        <taxon>Eukaryota</taxon>
        <taxon>Fungi</taxon>
        <taxon>Dikarya</taxon>
        <taxon>Ascomycota</taxon>
        <taxon>Pezizomycotina</taxon>
        <taxon>Dothideomycetes</taxon>
        <taxon>Dothideomycetidae</taxon>
        <taxon>Mycosphaerellales</taxon>
        <taxon>Mycosphaerellaceae</taxon>
        <taxon>Fulvia</taxon>
    </lineage>
</organism>
<dbReference type="AlphaFoldDB" id="A0A9Q8PM04"/>
<evidence type="ECO:0000313" key="2">
    <source>
        <dbReference type="Proteomes" id="UP000756132"/>
    </source>
</evidence>
<name>A0A9Q8PM04_PASFU</name>